<keyword evidence="1" id="KW-1133">Transmembrane helix</keyword>
<keyword evidence="1" id="KW-0472">Membrane</keyword>
<keyword evidence="1" id="KW-0812">Transmembrane</keyword>
<evidence type="ECO:0000313" key="2">
    <source>
        <dbReference type="EMBL" id="XBX79832.1"/>
    </source>
</evidence>
<protein>
    <submittedName>
        <fullName evidence="2">Uncharacterized protein</fullName>
    </submittedName>
</protein>
<sequence length="165" mass="17740">MASTQARTLVAFIAVTLLAVGIGLFGAMRTPAAYGLTLTRANAIMDTRPWGWTVGWMLFAVGVLVVALWRASVLRRQGRPPVSTTIRGAVWLWGAIVGSWFLVRAVWDLQMADVLRLELKSGGLPIGGVYPLSGIVALLIAPVWSIVSRLTRGRSATVLGGEQTR</sequence>
<feature type="transmembrane region" description="Helical" evidence="1">
    <location>
        <begin position="9"/>
        <end position="30"/>
    </location>
</feature>
<name>A0AAU7W254_9MICO</name>
<reference evidence="2" key="1">
    <citation type="submission" date="2024-06" db="EMBL/GenBank/DDBJ databases">
        <title>Draft genome sequence of Microbacterium sp. strain A8/3-1, isolated from Oxytropis tragacanthoides Fisch. ex DC. Root nodules in the Altai region of Russia.</title>
        <authorList>
            <person name="Sazanova A."/>
            <person name="Guro P."/>
            <person name="Kuznetsova I."/>
            <person name="Belimov A."/>
            <person name="Safronova V."/>
        </authorList>
    </citation>
    <scope>NUCLEOTIDE SEQUENCE</scope>
    <source>
        <strain evidence="2">A8/3-1</strain>
    </source>
</reference>
<proteinExistence type="predicted"/>
<gene>
    <name evidence="2" type="ORF">ABS642_07025</name>
</gene>
<dbReference type="RefSeq" id="WP_350352754.1">
    <property type="nucleotide sequence ID" value="NZ_CP158357.1"/>
</dbReference>
<evidence type="ECO:0000256" key="1">
    <source>
        <dbReference type="SAM" id="Phobius"/>
    </source>
</evidence>
<dbReference type="AlphaFoldDB" id="A0AAU7W254"/>
<dbReference type="EMBL" id="CP158357">
    <property type="protein sequence ID" value="XBX79832.1"/>
    <property type="molecule type" value="Genomic_DNA"/>
</dbReference>
<feature type="transmembrane region" description="Helical" evidence="1">
    <location>
        <begin position="50"/>
        <end position="69"/>
    </location>
</feature>
<feature type="transmembrane region" description="Helical" evidence="1">
    <location>
        <begin position="127"/>
        <end position="147"/>
    </location>
</feature>
<organism evidence="2">
    <name type="scientific">Microbacterium sp. A8/3-1</name>
    <dbReference type="NCBI Taxonomy" id="3160749"/>
    <lineage>
        <taxon>Bacteria</taxon>
        <taxon>Bacillati</taxon>
        <taxon>Actinomycetota</taxon>
        <taxon>Actinomycetes</taxon>
        <taxon>Micrococcales</taxon>
        <taxon>Microbacteriaceae</taxon>
        <taxon>Microbacterium</taxon>
    </lineage>
</organism>
<accession>A0AAU7W254</accession>
<feature type="transmembrane region" description="Helical" evidence="1">
    <location>
        <begin position="90"/>
        <end position="107"/>
    </location>
</feature>